<protein>
    <recommendedName>
        <fullName evidence="2">FHA domain-containing protein</fullName>
    </recommendedName>
</protein>
<dbReference type="OrthoDB" id="687730at2759"/>
<dbReference type="AlphaFoldDB" id="A0A9W7DPX2"/>
<dbReference type="Gene3D" id="2.60.200.20">
    <property type="match status" value="1"/>
</dbReference>
<organism evidence="3 4">
    <name type="scientific">Triparma retinervis</name>
    <dbReference type="NCBI Taxonomy" id="2557542"/>
    <lineage>
        <taxon>Eukaryota</taxon>
        <taxon>Sar</taxon>
        <taxon>Stramenopiles</taxon>
        <taxon>Ochrophyta</taxon>
        <taxon>Bolidophyceae</taxon>
        <taxon>Parmales</taxon>
        <taxon>Triparmaceae</taxon>
        <taxon>Triparma</taxon>
    </lineage>
</organism>
<dbReference type="EMBL" id="BRXZ01005544">
    <property type="protein sequence ID" value="GMH46423.1"/>
    <property type="molecule type" value="Genomic_DNA"/>
</dbReference>
<dbReference type="InterPro" id="IPR000253">
    <property type="entry name" value="FHA_dom"/>
</dbReference>
<gene>
    <name evidence="3" type="ORF">TrRE_jg4163</name>
</gene>
<dbReference type="Proteomes" id="UP001165082">
    <property type="component" value="Unassembled WGS sequence"/>
</dbReference>
<dbReference type="PROSITE" id="PS50006">
    <property type="entry name" value="FHA_DOMAIN"/>
    <property type="match status" value="1"/>
</dbReference>
<dbReference type="Pfam" id="PF00498">
    <property type="entry name" value="FHA"/>
    <property type="match status" value="1"/>
</dbReference>
<evidence type="ECO:0000256" key="1">
    <source>
        <dbReference type="SAM" id="MobiDB-lite"/>
    </source>
</evidence>
<feature type="compositionally biased region" description="Low complexity" evidence="1">
    <location>
        <begin position="80"/>
        <end position="99"/>
    </location>
</feature>
<accession>A0A9W7DPX2</accession>
<feature type="domain" description="FHA" evidence="2">
    <location>
        <begin position="133"/>
        <end position="189"/>
    </location>
</feature>
<proteinExistence type="predicted"/>
<evidence type="ECO:0000313" key="3">
    <source>
        <dbReference type="EMBL" id="GMH46423.1"/>
    </source>
</evidence>
<evidence type="ECO:0000313" key="4">
    <source>
        <dbReference type="Proteomes" id="UP001165082"/>
    </source>
</evidence>
<dbReference type="SUPFAM" id="SSF49879">
    <property type="entry name" value="SMAD/FHA domain"/>
    <property type="match status" value="1"/>
</dbReference>
<name>A0A9W7DPX2_9STRA</name>
<keyword evidence="4" id="KW-1185">Reference proteome</keyword>
<sequence>MSNDMTVEDFLKARCLSLAGEINSFGDKLENKLRQEFEDGKKELLSVHRQCVEGFEESGGVADMDCTEAVDKENDPESGASTQSRPSRSASTAAASATRSTRKKAQPTVHVLVEAGPHANLKAVLKPTKATASMVGRSTGKKFREKGLSLSKDLEVSTTHGKFQLMKDGKIYFTDTGSTNGTFIGDTQLDEGEPVEVTDGLKIRVGASVLRLSVVTG</sequence>
<reference evidence="3" key="1">
    <citation type="submission" date="2022-07" db="EMBL/GenBank/DDBJ databases">
        <title>Genome analysis of Parmales, a sister group of diatoms, reveals the evolutionary specialization of diatoms from phago-mixotrophs to photoautotrophs.</title>
        <authorList>
            <person name="Ban H."/>
            <person name="Sato S."/>
            <person name="Yoshikawa S."/>
            <person name="Kazumasa Y."/>
            <person name="Nakamura Y."/>
            <person name="Ichinomiya M."/>
            <person name="Saitoh K."/>
            <person name="Sato N."/>
            <person name="Blanc-Mathieu R."/>
            <person name="Endo H."/>
            <person name="Kuwata A."/>
            <person name="Ogata H."/>
        </authorList>
    </citation>
    <scope>NUCLEOTIDE SEQUENCE</scope>
</reference>
<comment type="caution">
    <text evidence="3">The sequence shown here is derived from an EMBL/GenBank/DDBJ whole genome shotgun (WGS) entry which is preliminary data.</text>
</comment>
<evidence type="ECO:0000259" key="2">
    <source>
        <dbReference type="PROSITE" id="PS50006"/>
    </source>
</evidence>
<dbReference type="InterPro" id="IPR008984">
    <property type="entry name" value="SMAD_FHA_dom_sf"/>
</dbReference>
<feature type="region of interest" description="Disordered" evidence="1">
    <location>
        <begin position="71"/>
        <end position="108"/>
    </location>
</feature>